<dbReference type="CDD" id="cd06177">
    <property type="entry name" value="MFS_NHS"/>
    <property type="match status" value="1"/>
</dbReference>
<dbReference type="RefSeq" id="WP_081148873.1">
    <property type="nucleotide sequence ID" value="NZ_LVYD01000050.1"/>
</dbReference>
<sequence>MKAALRVQLSVMMFLEFFIWGSWYTSIGVYMSNHDMANLTHWPYTANPIAAIIAPFFVGLIADRFFATQKVLGTLHILGAVFMFLTPSATGNPVVFILLLLAYNLCYMPTMSLANTICFHKMNDQEKEFPLIRVFGTIGWIVAGIIISFVLSRFVTNNLKPEETSLPLYMTATASLLLGIYSFFLPNTPPPAAGRKISASSIIGVDAFKQLASPSFFIFLISSFLICIPLAAYYNFTQIFLEGAQFKNIAATQTVGQISETLFMVLMPFFFIRLGVKWMLAAGMLAWVLRYALFALGAPDQVSWMILTGIALHGICYDFFFVTGQIYVDKKANPLIRAQAQGLIVFVTYGVGMLVGAQTAGMAYNKFLGSAKALTLPQWQSFWWLPAGFAAVILLFFIVTFKEKKANKELENAFQ</sequence>
<feature type="transmembrane region" description="Helical" evidence="7">
    <location>
        <begin position="216"/>
        <end position="234"/>
    </location>
</feature>
<keyword evidence="5 7" id="KW-1133">Transmembrane helix</keyword>
<name>A0A1V9FVY5_9BACT</name>
<evidence type="ECO:0000256" key="1">
    <source>
        <dbReference type="ARBA" id="ARBA00004651"/>
    </source>
</evidence>
<protein>
    <submittedName>
        <fullName evidence="8">MFS transporter</fullName>
    </submittedName>
</protein>
<feature type="transmembrane region" description="Helical" evidence="7">
    <location>
        <begin position="381"/>
        <end position="401"/>
    </location>
</feature>
<feature type="transmembrane region" description="Helical" evidence="7">
    <location>
        <begin position="340"/>
        <end position="361"/>
    </location>
</feature>
<accession>A0A1V9FVY5</accession>
<dbReference type="InterPro" id="IPR036259">
    <property type="entry name" value="MFS_trans_sf"/>
</dbReference>
<dbReference type="GO" id="GO:0015213">
    <property type="term" value="F:uridine transmembrane transporter activity"/>
    <property type="evidence" value="ECO:0007669"/>
    <property type="project" value="TreeGrafter"/>
</dbReference>
<proteinExistence type="predicted"/>
<dbReference type="SUPFAM" id="SSF103473">
    <property type="entry name" value="MFS general substrate transporter"/>
    <property type="match status" value="1"/>
</dbReference>
<evidence type="ECO:0000256" key="6">
    <source>
        <dbReference type="ARBA" id="ARBA00023136"/>
    </source>
</evidence>
<dbReference type="PANTHER" id="PTHR23522:SF4">
    <property type="entry name" value="NUCLEOSIDE PERMEASE NUPG-RELATED"/>
    <property type="match status" value="1"/>
</dbReference>
<comment type="subcellular location">
    <subcellularLocation>
        <location evidence="1">Cell membrane</location>
        <topology evidence="1">Multi-pass membrane protein</topology>
    </subcellularLocation>
</comment>
<dbReference type="Pfam" id="PF03825">
    <property type="entry name" value="Nuc_H_symport"/>
    <property type="match status" value="1"/>
</dbReference>
<keyword evidence="4 7" id="KW-0812">Transmembrane</keyword>
<feature type="transmembrane region" description="Helical" evidence="7">
    <location>
        <begin position="279"/>
        <end position="298"/>
    </location>
</feature>
<evidence type="ECO:0000256" key="3">
    <source>
        <dbReference type="ARBA" id="ARBA00022475"/>
    </source>
</evidence>
<dbReference type="GO" id="GO:0005886">
    <property type="term" value="C:plasma membrane"/>
    <property type="evidence" value="ECO:0007669"/>
    <property type="project" value="UniProtKB-SubCell"/>
</dbReference>
<evidence type="ECO:0000313" key="8">
    <source>
        <dbReference type="EMBL" id="OQP62490.1"/>
    </source>
</evidence>
<dbReference type="OrthoDB" id="9783013at2"/>
<dbReference type="GO" id="GO:0015212">
    <property type="term" value="F:cytidine transmembrane transporter activity"/>
    <property type="evidence" value="ECO:0007669"/>
    <property type="project" value="TreeGrafter"/>
</dbReference>
<keyword evidence="9" id="KW-1185">Reference proteome</keyword>
<evidence type="ECO:0000256" key="7">
    <source>
        <dbReference type="SAM" id="Phobius"/>
    </source>
</evidence>
<keyword evidence="6 7" id="KW-0472">Membrane</keyword>
<keyword evidence="2" id="KW-0813">Transport</keyword>
<dbReference type="EMBL" id="LVYD01000050">
    <property type="protein sequence ID" value="OQP62490.1"/>
    <property type="molecule type" value="Genomic_DNA"/>
</dbReference>
<reference evidence="8 9" key="1">
    <citation type="submission" date="2016-03" db="EMBL/GenBank/DDBJ databases">
        <title>Niastella vici sp. nov., isolated from farmland soil.</title>
        <authorList>
            <person name="Chen L."/>
            <person name="Wang D."/>
            <person name="Yang S."/>
            <person name="Wang G."/>
        </authorList>
    </citation>
    <scope>NUCLEOTIDE SEQUENCE [LARGE SCALE GENOMIC DNA]</scope>
    <source>
        <strain evidence="8 9">DJ57</strain>
    </source>
</reference>
<dbReference type="STRING" id="1703345.A3860_27750"/>
<evidence type="ECO:0000256" key="2">
    <source>
        <dbReference type="ARBA" id="ARBA00022448"/>
    </source>
</evidence>
<dbReference type="Gene3D" id="1.20.1250.20">
    <property type="entry name" value="MFS general substrate transporter like domains"/>
    <property type="match status" value="2"/>
</dbReference>
<keyword evidence="3" id="KW-1003">Cell membrane</keyword>
<feature type="transmembrane region" description="Helical" evidence="7">
    <location>
        <begin position="304"/>
        <end position="328"/>
    </location>
</feature>
<feature type="transmembrane region" description="Helical" evidence="7">
    <location>
        <begin position="166"/>
        <end position="186"/>
    </location>
</feature>
<feature type="transmembrane region" description="Helical" evidence="7">
    <location>
        <begin position="44"/>
        <end position="62"/>
    </location>
</feature>
<dbReference type="InterPro" id="IPR004740">
    <property type="entry name" value="Nuc_H_symport"/>
</dbReference>
<evidence type="ECO:0000256" key="4">
    <source>
        <dbReference type="ARBA" id="ARBA00022692"/>
    </source>
</evidence>
<evidence type="ECO:0000256" key="5">
    <source>
        <dbReference type="ARBA" id="ARBA00022989"/>
    </source>
</evidence>
<feature type="transmembrane region" description="Helical" evidence="7">
    <location>
        <begin position="12"/>
        <end position="32"/>
    </location>
</feature>
<gene>
    <name evidence="8" type="ORF">A3860_27750</name>
</gene>
<dbReference type="PANTHER" id="PTHR23522">
    <property type="entry name" value="BLL5896 PROTEIN"/>
    <property type="match status" value="1"/>
</dbReference>
<evidence type="ECO:0000313" key="9">
    <source>
        <dbReference type="Proteomes" id="UP000192796"/>
    </source>
</evidence>
<organism evidence="8 9">
    <name type="scientific">Niastella vici</name>
    <dbReference type="NCBI Taxonomy" id="1703345"/>
    <lineage>
        <taxon>Bacteria</taxon>
        <taxon>Pseudomonadati</taxon>
        <taxon>Bacteroidota</taxon>
        <taxon>Chitinophagia</taxon>
        <taxon>Chitinophagales</taxon>
        <taxon>Chitinophagaceae</taxon>
        <taxon>Niastella</taxon>
    </lineage>
</organism>
<comment type="caution">
    <text evidence="8">The sequence shown here is derived from an EMBL/GenBank/DDBJ whole genome shotgun (WGS) entry which is preliminary data.</text>
</comment>
<dbReference type="AlphaFoldDB" id="A0A1V9FVY5"/>
<dbReference type="Proteomes" id="UP000192796">
    <property type="component" value="Unassembled WGS sequence"/>
</dbReference>
<feature type="transmembrane region" description="Helical" evidence="7">
    <location>
        <begin position="131"/>
        <end position="154"/>
    </location>
</feature>